<keyword evidence="5" id="KW-0812">Transmembrane</keyword>
<dbReference type="InterPro" id="IPR035914">
    <property type="entry name" value="Sperma_CUB_dom_sf"/>
</dbReference>
<keyword evidence="2" id="KW-1015">Disulfide bond</keyword>
<accession>A0A8J9Z8L8</accession>
<comment type="caution">
    <text evidence="3">Lacks conserved residue(s) required for the propagation of feature annotation.</text>
</comment>
<evidence type="ECO:0000313" key="8">
    <source>
        <dbReference type="Proteomes" id="UP000838412"/>
    </source>
</evidence>
<keyword evidence="5" id="KW-1133">Transmembrane helix</keyword>
<dbReference type="InterPro" id="IPR000859">
    <property type="entry name" value="CUB_dom"/>
</dbReference>
<feature type="region of interest" description="Disordered" evidence="4">
    <location>
        <begin position="197"/>
        <end position="224"/>
    </location>
</feature>
<evidence type="ECO:0000256" key="5">
    <source>
        <dbReference type="SAM" id="Phobius"/>
    </source>
</evidence>
<gene>
    <name evidence="7" type="primary">TNFAIP6</name>
    <name evidence="7" type="ORF">BLAG_LOCUS10238</name>
</gene>
<reference evidence="7" key="1">
    <citation type="submission" date="2022-01" db="EMBL/GenBank/DDBJ databases">
        <authorList>
            <person name="Braso-Vives M."/>
        </authorList>
    </citation>
    <scope>NUCLEOTIDE SEQUENCE</scope>
</reference>
<dbReference type="CDD" id="cd00041">
    <property type="entry name" value="CUB"/>
    <property type="match status" value="1"/>
</dbReference>
<dbReference type="FunFam" id="2.60.120.290:FF:000013">
    <property type="entry name" value="Membrane frizzled-related protein"/>
    <property type="match status" value="1"/>
</dbReference>
<dbReference type="OrthoDB" id="9971251at2759"/>
<dbReference type="Pfam" id="PF00431">
    <property type="entry name" value="CUB"/>
    <property type="match status" value="1"/>
</dbReference>
<keyword evidence="1" id="KW-0677">Repeat</keyword>
<protein>
    <submittedName>
        <fullName evidence="7">TNFAIP6 protein</fullName>
    </submittedName>
</protein>
<evidence type="ECO:0000256" key="2">
    <source>
        <dbReference type="ARBA" id="ARBA00023157"/>
    </source>
</evidence>
<evidence type="ECO:0000256" key="4">
    <source>
        <dbReference type="SAM" id="MobiDB-lite"/>
    </source>
</evidence>
<organism evidence="7 8">
    <name type="scientific">Branchiostoma lanceolatum</name>
    <name type="common">Common lancelet</name>
    <name type="synonym">Amphioxus lanceolatum</name>
    <dbReference type="NCBI Taxonomy" id="7740"/>
    <lineage>
        <taxon>Eukaryota</taxon>
        <taxon>Metazoa</taxon>
        <taxon>Chordata</taxon>
        <taxon>Cephalochordata</taxon>
        <taxon>Leptocardii</taxon>
        <taxon>Amphioxiformes</taxon>
        <taxon>Branchiostomatidae</taxon>
        <taxon>Branchiostoma</taxon>
    </lineage>
</organism>
<keyword evidence="5" id="KW-0472">Membrane</keyword>
<dbReference type="Gene3D" id="2.60.120.290">
    <property type="entry name" value="Spermadhesin, CUB domain"/>
    <property type="match status" value="1"/>
</dbReference>
<evidence type="ECO:0000256" key="1">
    <source>
        <dbReference type="ARBA" id="ARBA00022737"/>
    </source>
</evidence>
<evidence type="ECO:0000256" key="3">
    <source>
        <dbReference type="PROSITE-ProRule" id="PRU00059"/>
    </source>
</evidence>
<evidence type="ECO:0000259" key="6">
    <source>
        <dbReference type="PROSITE" id="PS01180"/>
    </source>
</evidence>
<dbReference type="Proteomes" id="UP000838412">
    <property type="component" value="Chromosome 17"/>
</dbReference>
<keyword evidence="8" id="KW-1185">Reference proteome</keyword>
<dbReference type="SMART" id="SM00042">
    <property type="entry name" value="CUB"/>
    <property type="match status" value="1"/>
</dbReference>
<dbReference type="SUPFAM" id="SSF49854">
    <property type="entry name" value="Spermadhesin, CUB domain"/>
    <property type="match status" value="1"/>
</dbReference>
<dbReference type="PROSITE" id="PS01180">
    <property type="entry name" value="CUB"/>
    <property type="match status" value="1"/>
</dbReference>
<feature type="domain" description="CUB" evidence="6">
    <location>
        <begin position="28"/>
        <end position="143"/>
    </location>
</feature>
<proteinExistence type="predicted"/>
<dbReference type="PANTHER" id="PTHR24251">
    <property type="entry name" value="OVOCHYMASE-RELATED"/>
    <property type="match status" value="1"/>
</dbReference>
<name>A0A8J9Z8L8_BRALA</name>
<evidence type="ECO:0000313" key="7">
    <source>
        <dbReference type="EMBL" id="CAH1248981.1"/>
    </source>
</evidence>
<sequence>MPEALAVMGVDLDYFTSDLCTPNTTCPSSGVLTDQYGSVSSMNYPFSYENKAYCEWVIAVGAGYVIQLQFTAFILEPSTSDPSCTKDYVNVYEGTGTSKTLAATYCGQSVPATFTSTGNTMSVSFTSDGSGTYQGFMAVYTAVQLTTQGTTTVTAATPWISHTESIIAVVFLCLLALLVIAMAAYCVYATCRKKPKVADGESNPLKANNQKIKNGKNGKGIELSPYDGTKTPKQAFGPNSAAAAGVVAGAAAGGTAAVAAASNNAAGKKSILKNGGGSGQKAPVTASSKFGTPTVASGVVGVASGGVGAAAGAGAGVAAGLGAGAAASSFNPTLPGAVPNNTKAPSASRALAPGPNDGYAIDPVTGREYVYDKKTGKRFWSPSPAEIAGGVWSTPLAVIKAANKFKKNGNLNF</sequence>
<dbReference type="AlphaFoldDB" id="A0A8J9Z8L8"/>
<feature type="transmembrane region" description="Helical" evidence="5">
    <location>
        <begin position="166"/>
        <end position="188"/>
    </location>
</feature>
<dbReference type="EMBL" id="OV696702">
    <property type="protein sequence ID" value="CAH1248981.1"/>
    <property type="molecule type" value="Genomic_DNA"/>
</dbReference>